<keyword evidence="2" id="KW-0238">DNA-binding</keyword>
<dbReference type="InterPro" id="IPR000814">
    <property type="entry name" value="TBP"/>
</dbReference>
<dbReference type="PRINTS" id="PR00686">
    <property type="entry name" value="TIFACTORIID"/>
</dbReference>
<proteinExistence type="inferred from homology"/>
<organism evidence="4 5">
    <name type="scientific">Meripilus lineatus</name>
    <dbReference type="NCBI Taxonomy" id="2056292"/>
    <lineage>
        <taxon>Eukaryota</taxon>
        <taxon>Fungi</taxon>
        <taxon>Dikarya</taxon>
        <taxon>Basidiomycota</taxon>
        <taxon>Agaricomycotina</taxon>
        <taxon>Agaricomycetes</taxon>
        <taxon>Polyporales</taxon>
        <taxon>Meripilaceae</taxon>
        <taxon>Meripilus</taxon>
    </lineage>
</organism>
<evidence type="ECO:0000313" key="5">
    <source>
        <dbReference type="Proteomes" id="UP001212997"/>
    </source>
</evidence>
<dbReference type="GO" id="GO:0003677">
    <property type="term" value="F:DNA binding"/>
    <property type="evidence" value="ECO:0007669"/>
    <property type="project" value="UniProtKB-KW"/>
</dbReference>
<dbReference type="FunFam" id="3.30.310.10:FF:000033">
    <property type="entry name" value="TATA box-binding protein-like 2"/>
    <property type="match status" value="1"/>
</dbReference>
<dbReference type="GO" id="GO:0006352">
    <property type="term" value="P:DNA-templated transcription initiation"/>
    <property type="evidence" value="ECO:0007669"/>
    <property type="project" value="InterPro"/>
</dbReference>
<evidence type="ECO:0000256" key="1">
    <source>
        <dbReference type="ARBA" id="ARBA00005560"/>
    </source>
</evidence>
<accession>A0AAD5URB5</accession>
<dbReference type="AlphaFoldDB" id="A0AAD5URB5"/>
<keyword evidence="5" id="KW-1185">Reference proteome</keyword>
<comment type="similarity">
    <text evidence="1">Belongs to the TBP family.</text>
</comment>
<dbReference type="EMBL" id="JANAWD010000825">
    <property type="protein sequence ID" value="KAJ3475629.1"/>
    <property type="molecule type" value="Genomic_DNA"/>
</dbReference>
<sequence>MWGPPRIHPPPPPPYLRNPASLALPYPILRRPLLLLPLPRLNPFQCPHNPRRLRPTLSLRLVLRHPRLCLPLLHHSLLNISPLIVPTLQNIVATVNLDCRLDLKTIVLHARNAEYNPKRFAAIIMRIRDPKTTALIFASGKMVVMGAPLLPLSRPLHLLLLRLVSLHPGCYTSPDSSVPGISAYRQTPPVGLMDMGR</sequence>
<evidence type="ECO:0000313" key="4">
    <source>
        <dbReference type="EMBL" id="KAJ3475629.1"/>
    </source>
</evidence>
<dbReference type="Pfam" id="PF00352">
    <property type="entry name" value="TBP"/>
    <property type="match status" value="1"/>
</dbReference>
<protein>
    <recommendedName>
        <fullName evidence="6">TATA-box-binding protein</fullName>
    </recommendedName>
</protein>
<reference evidence="4" key="1">
    <citation type="submission" date="2022-07" db="EMBL/GenBank/DDBJ databases">
        <title>Genome Sequence of Physisporinus lineatus.</title>
        <authorList>
            <person name="Buettner E."/>
        </authorList>
    </citation>
    <scope>NUCLEOTIDE SEQUENCE</scope>
    <source>
        <strain evidence="4">VT162</strain>
    </source>
</reference>
<dbReference type="SUPFAM" id="SSF55945">
    <property type="entry name" value="TATA-box binding protein-like"/>
    <property type="match status" value="1"/>
</dbReference>
<evidence type="ECO:0008006" key="6">
    <source>
        <dbReference type="Google" id="ProtNLM"/>
    </source>
</evidence>
<evidence type="ECO:0000256" key="2">
    <source>
        <dbReference type="ARBA" id="ARBA00023125"/>
    </source>
</evidence>
<dbReference type="Proteomes" id="UP001212997">
    <property type="component" value="Unassembled WGS sequence"/>
</dbReference>
<dbReference type="Gene3D" id="3.30.310.10">
    <property type="entry name" value="TATA-Binding Protein"/>
    <property type="match status" value="1"/>
</dbReference>
<keyword evidence="3" id="KW-0804">Transcription</keyword>
<evidence type="ECO:0000256" key="3">
    <source>
        <dbReference type="ARBA" id="ARBA00023163"/>
    </source>
</evidence>
<dbReference type="InterPro" id="IPR012295">
    <property type="entry name" value="TBP_dom_sf"/>
</dbReference>
<gene>
    <name evidence="4" type="ORF">NLI96_g11711</name>
</gene>
<comment type="caution">
    <text evidence="4">The sequence shown here is derived from an EMBL/GenBank/DDBJ whole genome shotgun (WGS) entry which is preliminary data.</text>
</comment>
<dbReference type="PANTHER" id="PTHR10126">
    <property type="entry name" value="TATA-BOX BINDING PROTEIN"/>
    <property type="match status" value="1"/>
</dbReference>
<name>A0AAD5URB5_9APHY</name>